<dbReference type="EMBL" id="FNPR01000006">
    <property type="protein sequence ID" value="SDY85477.1"/>
    <property type="molecule type" value="Genomic_DNA"/>
</dbReference>
<dbReference type="Proteomes" id="UP000199026">
    <property type="component" value="Unassembled WGS sequence"/>
</dbReference>
<keyword evidence="2" id="KW-1185">Reference proteome</keyword>
<evidence type="ECO:0000313" key="2">
    <source>
        <dbReference type="Proteomes" id="UP000199026"/>
    </source>
</evidence>
<proteinExistence type="predicted"/>
<evidence type="ECO:0000313" key="1">
    <source>
        <dbReference type="EMBL" id="SDY85477.1"/>
    </source>
</evidence>
<sequence>MNDVEKRTDTKTRQTSDFAMLPRLQTLAWIHRYVTGFANDHTYPCDLSSKELPEMRIVKPC</sequence>
<reference evidence="1 2" key="1">
    <citation type="submission" date="2016-10" db="EMBL/GenBank/DDBJ databases">
        <authorList>
            <person name="de Groot N.N."/>
        </authorList>
    </citation>
    <scope>NUCLEOTIDE SEQUENCE [LARGE SCALE GENOMIC DNA]</scope>
    <source>
        <strain evidence="1 2">DSM 24677</strain>
    </source>
</reference>
<accession>A0A1H3N965</accession>
<name>A0A1H3N965_9RHOB</name>
<gene>
    <name evidence="1" type="ORF">SAMN05444486_10617</name>
</gene>
<dbReference type="AlphaFoldDB" id="A0A1H3N965"/>
<protein>
    <submittedName>
        <fullName evidence="1">Uncharacterized protein</fullName>
    </submittedName>
</protein>
<organism evidence="1 2">
    <name type="scientific">Lentibacter algarum</name>
    <dbReference type="NCBI Taxonomy" id="576131"/>
    <lineage>
        <taxon>Bacteria</taxon>
        <taxon>Pseudomonadati</taxon>
        <taxon>Pseudomonadota</taxon>
        <taxon>Alphaproteobacteria</taxon>
        <taxon>Rhodobacterales</taxon>
        <taxon>Roseobacteraceae</taxon>
        <taxon>Lentibacter</taxon>
    </lineage>
</organism>
<dbReference type="STRING" id="576131.SAMN05444486_10617"/>